<name>A0A9X2RZ34_STRMQ</name>
<proteinExistence type="predicted"/>
<accession>A0A9X2RZ34</accession>
<evidence type="ECO:0000313" key="2">
    <source>
        <dbReference type="Proteomes" id="UP001142400"/>
    </source>
</evidence>
<sequence length="122" mass="13328">MDDKRALYRDLLIAMHGWHDGIMSLWRSQSSDELAEARETAYRFGIEAGLIASPLTLVAIKDARRGLFAVQTEVVLRQVPPDVSDPLAEVKERLVKLENALRAELSSGAEQGDGARARAAGA</sequence>
<keyword evidence="2" id="KW-1185">Reference proteome</keyword>
<dbReference type="RefSeq" id="WP_257635911.1">
    <property type="nucleotide sequence ID" value="NZ_JANIIC010000093.1"/>
</dbReference>
<organism evidence="1 2">
    <name type="scientific">Streptomyces malaysiensis subsp. samsunensis</name>
    <dbReference type="NCBI Taxonomy" id="459658"/>
    <lineage>
        <taxon>Bacteria</taxon>
        <taxon>Bacillati</taxon>
        <taxon>Actinomycetota</taxon>
        <taxon>Actinomycetes</taxon>
        <taxon>Kitasatosporales</taxon>
        <taxon>Streptomycetaceae</taxon>
        <taxon>Streptomyces</taxon>
        <taxon>Streptomyces violaceusniger group</taxon>
    </lineage>
</organism>
<reference evidence="1" key="1">
    <citation type="submission" date="2022-06" db="EMBL/GenBank/DDBJ databases">
        <title>WGS of actinobacteria.</title>
        <authorList>
            <person name="Thawai C."/>
        </authorList>
    </citation>
    <scope>NUCLEOTIDE SEQUENCE</scope>
    <source>
        <strain evidence="1">DSM 42010</strain>
    </source>
</reference>
<dbReference type="AlphaFoldDB" id="A0A9X2RZ34"/>
<dbReference type="Proteomes" id="UP001142400">
    <property type="component" value="Unassembled WGS sequence"/>
</dbReference>
<gene>
    <name evidence="1" type="ORF">NQU54_44000</name>
</gene>
<comment type="caution">
    <text evidence="1">The sequence shown here is derived from an EMBL/GenBank/DDBJ whole genome shotgun (WGS) entry which is preliminary data.</text>
</comment>
<protein>
    <submittedName>
        <fullName evidence="1">Uncharacterized protein</fullName>
    </submittedName>
</protein>
<evidence type="ECO:0000313" key="1">
    <source>
        <dbReference type="EMBL" id="MCQ8835798.1"/>
    </source>
</evidence>
<dbReference type="EMBL" id="JANIIC010000093">
    <property type="protein sequence ID" value="MCQ8835798.1"/>
    <property type="molecule type" value="Genomic_DNA"/>
</dbReference>